<dbReference type="Proteomes" id="UP000008888">
    <property type="component" value="Chromosome"/>
</dbReference>
<organism evidence="20 21">
    <name type="scientific">Methylomonas methanica (strain DSM 25384 / MC09)</name>
    <dbReference type="NCBI Taxonomy" id="857087"/>
    <lineage>
        <taxon>Bacteria</taxon>
        <taxon>Pseudomonadati</taxon>
        <taxon>Pseudomonadota</taxon>
        <taxon>Gammaproteobacteria</taxon>
        <taxon>Methylococcales</taxon>
        <taxon>Methylococcaceae</taxon>
        <taxon>Methylomonas</taxon>
    </lineage>
</organism>
<dbReference type="InterPro" id="IPR029491">
    <property type="entry name" value="Helicase_HTH"/>
</dbReference>
<dbReference type="PANTHER" id="PTHR13710:SF105">
    <property type="entry name" value="ATP-DEPENDENT DNA HELICASE Q1"/>
    <property type="match status" value="1"/>
</dbReference>
<dbReference type="Pfam" id="PF00271">
    <property type="entry name" value="Helicase_C"/>
    <property type="match status" value="1"/>
</dbReference>
<dbReference type="EC" id="5.6.2.4" evidence="16"/>
<evidence type="ECO:0000256" key="13">
    <source>
        <dbReference type="ARBA" id="ARBA00023204"/>
    </source>
</evidence>
<dbReference type="GO" id="GO:0006310">
    <property type="term" value="P:DNA recombination"/>
    <property type="evidence" value="ECO:0007669"/>
    <property type="project" value="UniProtKB-UniRule"/>
</dbReference>
<dbReference type="Pfam" id="PF00570">
    <property type="entry name" value="HRDC"/>
    <property type="match status" value="1"/>
</dbReference>
<dbReference type="STRING" id="857087.Metme_3185"/>
<feature type="domain" description="HRDC" evidence="17">
    <location>
        <begin position="550"/>
        <end position="630"/>
    </location>
</feature>
<dbReference type="GO" id="GO:0006281">
    <property type="term" value="P:DNA repair"/>
    <property type="evidence" value="ECO:0007669"/>
    <property type="project" value="UniProtKB-KW"/>
</dbReference>
<dbReference type="PROSITE" id="PS51194">
    <property type="entry name" value="HELICASE_CTER"/>
    <property type="match status" value="1"/>
</dbReference>
<dbReference type="GO" id="GO:0005737">
    <property type="term" value="C:cytoplasm"/>
    <property type="evidence" value="ECO:0007669"/>
    <property type="project" value="TreeGrafter"/>
</dbReference>
<dbReference type="SUPFAM" id="SSF52540">
    <property type="entry name" value="P-loop containing nucleoside triphosphate hydrolases"/>
    <property type="match status" value="2"/>
</dbReference>
<evidence type="ECO:0000313" key="20">
    <source>
        <dbReference type="EMBL" id="AEG01560.1"/>
    </source>
</evidence>
<comment type="catalytic activity">
    <reaction evidence="15">
        <text>Couples ATP hydrolysis with the unwinding of duplex DNA by translocating in the 3'-5' direction.</text>
        <dbReference type="EC" id="5.6.2.4"/>
    </reaction>
</comment>
<keyword evidence="4" id="KW-0479">Metal-binding</keyword>
<dbReference type="Pfam" id="PF14493">
    <property type="entry name" value="HTH_40"/>
    <property type="match status" value="1"/>
</dbReference>
<feature type="domain" description="Helicase ATP-binding" evidence="18">
    <location>
        <begin position="52"/>
        <end position="220"/>
    </location>
</feature>
<keyword evidence="7" id="KW-0378">Hydrolase</keyword>
<dbReference type="NCBIfam" id="TIGR00614">
    <property type="entry name" value="recQ_fam"/>
    <property type="match status" value="1"/>
</dbReference>
<dbReference type="InterPro" id="IPR006293">
    <property type="entry name" value="DNA_helicase_ATP-dep_RecQ_bac"/>
</dbReference>
<dbReference type="PANTHER" id="PTHR13710">
    <property type="entry name" value="DNA HELICASE RECQ FAMILY MEMBER"/>
    <property type="match status" value="1"/>
</dbReference>
<dbReference type="CDD" id="cd18794">
    <property type="entry name" value="SF2_C_RecQ"/>
    <property type="match status" value="1"/>
</dbReference>
<protein>
    <recommendedName>
        <fullName evidence="16">DNA helicase RecQ</fullName>
        <ecNumber evidence="16">5.6.2.4</ecNumber>
    </recommendedName>
</protein>
<evidence type="ECO:0000256" key="1">
    <source>
        <dbReference type="ARBA" id="ARBA00001946"/>
    </source>
</evidence>
<dbReference type="Pfam" id="PF16124">
    <property type="entry name" value="RecQ_Zn_bind"/>
    <property type="match status" value="1"/>
</dbReference>
<dbReference type="InterPro" id="IPR004589">
    <property type="entry name" value="DNA_helicase_ATP-dep_RecQ"/>
</dbReference>
<evidence type="ECO:0000259" key="17">
    <source>
        <dbReference type="PROSITE" id="PS50967"/>
    </source>
</evidence>
<dbReference type="GO" id="GO:0046872">
    <property type="term" value="F:metal ion binding"/>
    <property type="evidence" value="ECO:0007669"/>
    <property type="project" value="UniProtKB-KW"/>
</dbReference>
<accession>G0A4G9</accession>
<keyword evidence="14" id="KW-0413">Isomerase</keyword>
<dbReference type="GO" id="GO:0016787">
    <property type="term" value="F:hydrolase activity"/>
    <property type="evidence" value="ECO:0007669"/>
    <property type="project" value="UniProtKB-KW"/>
</dbReference>
<dbReference type="InterPro" id="IPR002121">
    <property type="entry name" value="HRDC_dom"/>
</dbReference>
<dbReference type="SMART" id="SM00956">
    <property type="entry name" value="RQC"/>
    <property type="match status" value="1"/>
</dbReference>
<reference key="2">
    <citation type="submission" date="2011-05" db="EMBL/GenBank/DDBJ databases">
        <title>Complete genome sequence of the aerobic marine methanotroph Methylomonas methanica MC09.</title>
        <authorList>
            <person name="Boden R."/>
            <person name="Cunliffe M."/>
            <person name="Scanlan J."/>
            <person name="Moussard H."/>
            <person name="Kits K.D."/>
            <person name="Klotz M."/>
            <person name="Jetten M."/>
            <person name="Vuilleumier S."/>
            <person name="Han J."/>
            <person name="Peters L."/>
            <person name="Mikhailova N."/>
            <person name="Teshima H."/>
            <person name="Tapia R."/>
            <person name="Kyrpides N."/>
            <person name="Ivanova N."/>
            <person name="Pagani I."/>
            <person name="Cheng J.-F."/>
            <person name="Goodwin L."/>
            <person name="Han C."/>
            <person name="Hauser L."/>
            <person name="Land M."/>
            <person name="Lapidus A."/>
            <person name="Lucas S."/>
            <person name="Pitluck S."/>
            <person name="Woyke T."/>
            <person name="Stein L.Y."/>
            <person name="Murrell C."/>
        </authorList>
    </citation>
    <scope>NUCLEOTIDE SEQUENCE</scope>
    <source>
        <strain>MC09</strain>
    </source>
</reference>
<dbReference type="KEGG" id="mmt:Metme_3185"/>
<dbReference type="PROSITE" id="PS50967">
    <property type="entry name" value="HRDC"/>
    <property type="match status" value="1"/>
</dbReference>
<reference evidence="21" key="3">
    <citation type="submission" date="2011-05" db="EMBL/GenBank/DDBJ databases">
        <title>Complete sequence of Methylomonas methanica MC09.</title>
        <authorList>
            <consortium name="US DOE Joint Genome Institute"/>
            <person name="Lucas S."/>
            <person name="Han J."/>
            <person name="Lapidus A."/>
            <person name="Cheng J.-F."/>
            <person name="Goodwin L."/>
            <person name="Pitluck S."/>
            <person name="Peters L."/>
            <person name="Mikhailova N."/>
            <person name="Teshima H."/>
            <person name="Han C."/>
            <person name="Tapia R."/>
            <person name="Land M."/>
            <person name="Hauser L."/>
            <person name="Kyrpides N."/>
            <person name="Ivanova N."/>
            <person name="Pagani I."/>
            <person name="Stein L."/>
            <person name="Woyke T."/>
        </authorList>
    </citation>
    <scope>NUCLEOTIDE SEQUENCE [LARGE SCALE GENOMIC DNA]</scope>
    <source>
        <strain evidence="21">MC09</strain>
    </source>
</reference>
<dbReference type="CDD" id="cd17920">
    <property type="entry name" value="DEXHc_RecQ"/>
    <property type="match status" value="1"/>
</dbReference>
<evidence type="ECO:0000256" key="16">
    <source>
        <dbReference type="NCBIfam" id="TIGR01389"/>
    </source>
</evidence>
<evidence type="ECO:0000256" key="8">
    <source>
        <dbReference type="ARBA" id="ARBA00022806"/>
    </source>
</evidence>
<evidence type="ECO:0000256" key="12">
    <source>
        <dbReference type="ARBA" id="ARBA00023172"/>
    </source>
</evidence>
<dbReference type="Gene3D" id="1.10.150.80">
    <property type="entry name" value="HRDC domain"/>
    <property type="match status" value="1"/>
</dbReference>
<dbReference type="FunFam" id="3.40.50.300:FF:000156">
    <property type="entry name" value="ATP-dependent DNA helicase recQ"/>
    <property type="match status" value="1"/>
</dbReference>
<keyword evidence="10" id="KW-0067">ATP-binding</keyword>
<evidence type="ECO:0000256" key="15">
    <source>
        <dbReference type="ARBA" id="ARBA00034617"/>
    </source>
</evidence>
<evidence type="ECO:0000256" key="7">
    <source>
        <dbReference type="ARBA" id="ARBA00022801"/>
    </source>
</evidence>
<dbReference type="GO" id="GO:0005524">
    <property type="term" value="F:ATP binding"/>
    <property type="evidence" value="ECO:0007669"/>
    <property type="project" value="UniProtKB-KW"/>
</dbReference>
<comment type="cofactor">
    <cofactor evidence="1">
        <name>Mg(2+)</name>
        <dbReference type="ChEBI" id="CHEBI:18420"/>
    </cofactor>
</comment>
<dbReference type="GO" id="GO:0009432">
    <property type="term" value="P:SOS response"/>
    <property type="evidence" value="ECO:0007669"/>
    <property type="project" value="UniProtKB-UniRule"/>
</dbReference>
<evidence type="ECO:0000256" key="10">
    <source>
        <dbReference type="ARBA" id="ARBA00022840"/>
    </source>
</evidence>
<dbReference type="InterPro" id="IPR036388">
    <property type="entry name" value="WH-like_DNA-bd_sf"/>
</dbReference>
<dbReference type="InterPro" id="IPR044876">
    <property type="entry name" value="HRDC_dom_sf"/>
</dbReference>
<evidence type="ECO:0000256" key="4">
    <source>
        <dbReference type="ARBA" id="ARBA00022723"/>
    </source>
</evidence>
<sequence length="734" mass="81829">MQKYYPTPIHDDAAPATPGALPPATPAHSSALQVLRSVFGYDSFRGQQQAIIQQVIDGRDVLVLMPTGGGKSLCYQVPALVKQGVGIVISPLIALMQDQVSALHQLGVKAAFLNSTLSLEQVRDTEQRLLNGELDLLYIAPERLSNSRTQALFARCNIALFAIDEAHCVSQWGHDFRADYLLLSVLHEQFPQVPRIALTATADERTREEIITRLSLENAQVFISGFDRPNIRYRIVQKDNARQQLLGFIRAEHAGDTGIVYCLSRKKVEDTAEWLNQKGIRALPYHAGMSHEKRQQNQHLFLMEDGLVIVATIAFGMGIDKPNVRFVAHLDLPKSVESYYQETGRAGRDGLPANAWMAYGLQDVLTLRQMLAASNSDEAHKRIEYHKLDAMLALCEMVSCRRQALLGYFGDDLREGCGNCDTCLEPVETWDGSIAAQQALSCIYRTGQRFGVAYLIDVLLGKNDERIRQFGHDRQSTFGIGKALHEKQWRSVFRQLVAKSLVEVDFEGHGSLKLTDACRPVLRGEQTLMLRKDVQVAKTKKERYEKRQPGGAETELWNALRAKRRQLADEQDVPPYVIFHDATLMAMVENRPRTHQQLGLISGVGERKLALYGDAFLAVLAEFDEQEGGPANDTVTETLDLFKLGYSIEQVAQQRGLKADTVYTHLAKGLEAGLVRLADVLDLSAQEIAEVEAVLLALPDEQRNALKPAFEQLGGAYSYGVLRCIRAALQRELT</sequence>
<dbReference type="Gene3D" id="1.10.10.10">
    <property type="entry name" value="Winged helix-like DNA-binding domain superfamily/Winged helix DNA-binding domain"/>
    <property type="match status" value="1"/>
</dbReference>
<evidence type="ECO:0000256" key="5">
    <source>
        <dbReference type="ARBA" id="ARBA00022741"/>
    </source>
</evidence>
<keyword evidence="13" id="KW-0234">DNA repair</keyword>
<evidence type="ECO:0000256" key="3">
    <source>
        <dbReference type="ARBA" id="ARBA00005446"/>
    </source>
</evidence>
<dbReference type="NCBIfam" id="TIGR01389">
    <property type="entry name" value="recQ"/>
    <property type="match status" value="1"/>
</dbReference>
<evidence type="ECO:0000313" key="21">
    <source>
        <dbReference type="Proteomes" id="UP000008888"/>
    </source>
</evidence>
<keyword evidence="8 20" id="KW-0347">Helicase</keyword>
<dbReference type="InterPro" id="IPR032284">
    <property type="entry name" value="RecQ_Zn-bd"/>
</dbReference>
<dbReference type="InterPro" id="IPR014001">
    <property type="entry name" value="Helicase_ATP-bd"/>
</dbReference>
<evidence type="ECO:0000256" key="6">
    <source>
        <dbReference type="ARBA" id="ARBA00022763"/>
    </source>
</evidence>
<dbReference type="GO" id="GO:0030894">
    <property type="term" value="C:replisome"/>
    <property type="evidence" value="ECO:0007669"/>
    <property type="project" value="TreeGrafter"/>
</dbReference>
<evidence type="ECO:0000256" key="2">
    <source>
        <dbReference type="ARBA" id="ARBA00001947"/>
    </source>
</evidence>
<dbReference type="EMBL" id="CP002738">
    <property type="protein sequence ID" value="AEG01560.1"/>
    <property type="molecule type" value="Genomic_DNA"/>
</dbReference>
<dbReference type="InterPro" id="IPR018982">
    <property type="entry name" value="RQC_domain"/>
</dbReference>
<dbReference type="Gene3D" id="3.40.50.300">
    <property type="entry name" value="P-loop containing nucleotide triphosphate hydrolases"/>
    <property type="match status" value="2"/>
</dbReference>
<dbReference type="SUPFAM" id="SSF47819">
    <property type="entry name" value="HRDC-like"/>
    <property type="match status" value="1"/>
</dbReference>
<dbReference type="GO" id="GO:0003677">
    <property type="term" value="F:DNA binding"/>
    <property type="evidence" value="ECO:0007669"/>
    <property type="project" value="UniProtKB-KW"/>
</dbReference>
<dbReference type="PROSITE" id="PS51192">
    <property type="entry name" value="HELICASE_ATP_BIND_1"/>
    <property type="match status" value="1"/>
</dbReference>
<reference evidence="20 21" key="1">
    <citation type="journal article" date="2011" name="J. Bacteriol.">
        <title>Complete Genome Sequence of the Aerobic Marine Methanotroph Methylomonas methanica MC09.</title>
        <authorList>
            <person name="Boden R."/>
            <person name="Cunliffe M."/>
            <person name="Scanlan J."/>
            <person name="Moussard H."/>
            <person name="Kits K.D."/>
            <person name="Klotz M.G."/>
            <person name="Jetten M.S."/>
            <person name="Vuilleumier S."/>
            <person name="Han J."/>
            <person name="Peters L."/>
            <person name="Mikhailova N."/>
            <person name="Teshima H."/>
            <person name="Tapia R."/>
            <person name="Kyrpides N."/>
            <person name="Ivanova N."/>
            <person name="Pagani I."/>
            <person name="Cheng J.F."/>
            <person name="Goodwin L."/>
            <person name="Han C."/>
            <person name="Hauser L."/>
            <person name="Land M.L."/>
            <person name="Lapidus A."/>
            <person name="Lucas S."/>
            <person name="Pitluck S."/>
            <person name="Woyke T."/>
            <person name="Stein L."/>
            <person name="Murrell J.C."/>
        </authorList>
    </citation>
    <scope>NUCLEOTIDE SEQUENCE [LARGE SCALE GENOMIC DNA]</scope>
    <source>
        <strain evidence="20 21">MC09</strain>
    </source>
</reference>
<dbReference type="InterPro" id="IPR001650">
    <property type="entry name" value="Helicase_C-like"/>
</dbReference>
<dbReference type="GO" id="GO:0009378">
    <property type="term" value="F:four-way junction helicase activity"/>
    <property type="evidence" value="ECO:0007669"/>
    <property type="project" value="TreeGrafter"/>
</dbReference>
<dbReference type="GO" id="GO:0043138">
    <property type="term" value="F:3'-5' DNA helicase activity"/>
    <property type="evidence" value="ECO:0007669"/>
    <property type="project" value="UniProtKB-EC"/>
</dbReference>
<keyword evidence="9" id="KW-0862">Zinc</keyword>
<name>G0A4G9_METMM</name>
<dbReference type="GO" id="GO:0006260">
    <property type="term" value="P:DNA replication"/>
    <property type="evidence" value="ECO:0007669"/>
    <property type="project" value="InterPro"/>
</dbReference>
<keyword evidence="5" id="KW-0547">Nucleotide-binding</keyword>
<dbReference type="GO" id="GO:0043590">
    <property type="term" value="C:bacterial nucleoid"/>
    <property type="evidence" value="ECO:0007669"/>
    <property type="project" value="TreeGrafter"/>
</dbReference>
<evidence type="ECO:0000259" key="19">
    <source>
        <dbReference type="PROSITE" id="PS51194"/>
    </source>
</evidence>
<keyword evidence="21" id="KW-1185">Reference proteome</keyword>
<keyword evidence="6" id="KW-0227">DNA damage</keyword>
<dbReference type="AlphaFoldDB" id="G0A4G9"/>
<dbReference type="FunFam" id="1.10.10.10:FF:000175">
    <property type="entry name" value="ATP-dependent DNA helicase RecQ"/>
    <property type="match status" value="1"/>
</dbReference>
<dbReference type="SMART" id="SM00490">
    <property type="entry name" value="HELICc"/>
    <property type="match status" value="1"/>
</dbReference>
<comment type="cofactor">
    <cofactor evidence="2">
        <name>Zn(2+)</name>
        <dbReference type="ChEBI" id="CHEBI:29105"/>
    </cofactor>
</comment>
<dbReference type="FunFam" id="3.40.50.300:FF:000296">
    <property type="entry name" value="ATP-dependent DNA helicase RecQ"/>
    <property type="match status" value="1"/>
</dbReference>
<dbReference type="InterPro" id="IPR027417">
    <property type="entry name" value="P-loop_NTPase"/>
</dbReference>
<evidence type="ECO:0000256" key="9">
    <source>
        <dbReference type="ARBA" id="ARBA00022833"/>
    </source>
</evidence>
<dbReference type="SMART" id="SM00341">
    <property type="entry name" value="HRDC"/>
    <property type="match status" value="1"/>
</dbReference>
<dbReference type="Pfam" id="PF00270">
    <property type="entry name" value="DEAD"/>
    <property type="match status" value="1"/>
</dbReference>
<dbReference type="eggNOG" id="COG0514">
    <property type="taxonomic scope" value="Bacteria"/>
</dbReference>
<evidence type="ECO:0000256" key="14">
    <source>
        <dbReference type="ARBA" id="ARBA00023235"/>
    </source>
</evidence>
<evidence type="ECO:0000259" key="18">
    <source>
        <dbReference type="PROSITE" id="PS51192"/>
    </source>
</evidence>
<dbReference type="InterPro" id="IPR011545">
    <property type="entry name" value="DEAD/DEAH_box_helicase_dom"/>
</dbReference>
<proteinExistence type="inferred from homology"/>
<dbReference type="InterPro" id="IPR010997">
    <property type="entry name" value="HRDC-like_sf"/>
</dbReference>
<dbReference type="Pfam" id="PF09382">
    <property type="entry name" value="RQC"/>
    <property type="match status" value="1"/>
</dbReference>
<keyword evidence="12" id="KW-0233">DNA recombination</keyword>
<dbReference type="SMART" id="SM00487">
    <property type="entry name" value="DEXDc"/>
    <property type="match status" value="1"/>
</dbReference>
<evidence type="ECO:0000256" key="11">
    <source>
        <dbReference type="ARBA" id="ARBA00023125"/>
    </source>
</evidence>
<keyword evidence="11" id="KW-0238">DNA-binding</keyword>
<comment type="similarity">
    <text evidence="3">Belongs to the helicase family. RecQ subfamily.</text>
</comment>
<feature type="domain" description="Helicase C-terminal" evidence="19">
    <location>
        <begin position="241"/>
        <end position="391"/>
    </location>
</feature>
<dbReference type="HOGENOM" id="CLU_001103_14_3_6"/>
<gene>
    <name evidence="20" type="ordered locus">Metme_3185</name>
</gene>